<evidence type="ECO:0000313" key="3">
    <source>
        <dbReference type="Proteomes" id="UP000553059"/>
    </source>
</evidence>
<comment type="caution">
    <text evidence="2">The sequence shown here is derived from an EMBL/GenBank/DDBJ whole genome shotgun (WGS) entry which is preliminary data.</text>
</comment>
<sequence>MNLCQIANGLAWWIFESETMPEFANAPGMLIKDITGLDPQPKEGWVYDELTDTFSPPPESKHPSESLPSMEEMQAQTLLNTEYLVCLAEISNL</sequence>
<organism evidence="2 3">
    <name type="scientific">Desulfitobacterium dehalogenans</name>
    <dbReference type="NCBI Taxonomy" id="36854"/>
    <lineage>
        <taxon>Bacteria</taxon>
        <taxon>Bacillati</taxon>
        <taxon>Bacillota</taxon>
        <taxon>Clostridia</taxon>
        <taxon>Eubacteriales</taxon>
        <taxon>Desulfitobacteriaceae</taxon>
        <taxon>Desulfitobacterium</taxon>
    </lineage>
</organism>
<protein>
    <submittedName>
        <fullName evidence="2">Uncharacterized protein</fullName>
    </submittedName>
</protein>
<dbReference type="Proteomes" id="UP000553059">
    <property type="component" value="Unassembled WGS sequence"/>
</dbReference>
<proteinExistence type="predicted"/>
<feature type="region of interest" description="Disordered" evidence="1">
    <location>
        <begin position="51"/>
        <end position="70"/>
    </location>
</feature>
<dbReference type="AlphaFoldDB" id="A0A7C6Z5N1"/>
<dbReference type="EMBL" id="DUTF01000289">
    <property type="protein sequence ID" value="HHY27704.1"/>
    <property type="molecule type" value="Genomic_DNA"/>
</dbReference>
<evidence type="ECO:0000313" key="2">
    <source>
        <dbReference type="EMBL" id="HHY27704.1"/>
    </source>
</evidence>
<name>A0A7C6Z5N1_9FIRM</name>
<evidence type="ECO:0000256" key="1">
    <source>
        <dbReference type="SAM" id="MobiDB-lite"/>
    </source>
</evidence>
<reference evidence="2 3" key="1">
    <citation type="journal article" date="2020" name="Biotechnol. Biofuels">
        <title>New insights from the biogas microbiome by comprehensive genome-resolved metagenomics of nearly 1600 species originating from multiple anaerobic digesters.</title>
        <authorList>
            <person name="Campanaro S."/>
            <person name="Treu L."/>
            <person name="Rodriguez-R L.M."/>
            <person name="Kovalovszki A."/>
            <person name="Ziels R.M."/>
            <person name="Maus I."/>
            <person name="Zhu X."/>
            <person name="Kougias P.G."/>
            <person name="Basile A."/>
            <person name="Luo G."/>
            <person name="Schluter A."/>
            <person name="Konstantinidis K.T."/>
            <person name="Angelidaki I."/>
        </authorList>
    </citation>
    <scope>NUCLEOTIDE SEQUENCE [LARGE SCALE GENOMIC DNA]</scope>
    <source>
        <strain evidence="2">AS05jafATM_4</strain>
    </source>
</reference>
<gene>
    <name evidence="2" type="ORF">GX523_13360</name>
</gene>
<accession>A0A7C6Z5N1</accession>